<evidence type="ECO:0000256" key="5">
    <source>
        <dbReference type="ARBA" id="ARBA00022777"/>
    </source>
</evidence>
<dbReference type="InterPro" id="IPR050494">
    <property type="entry name" value="Ser_Thr_dual-spec_kinase"/>
</dbReference>
<dbReference type="Proteomes" id="UP000323000">
    <property type="component" value="Chromosome 12"/>
</dbReference>
<feature type="binding site" evidence="7">
    <location>
        <position position="169"/>
    </location>
    <ligand>
        <name>ATP</name>
        <dbReference type="ChEBI" id="CHEBI:30616"/>
    </ligand>
</feature>
<dbReference type="EMBL" id="VAHF01000012">
    <property type="protein sequence ID" value="TXG48787.1"/>
    <property type="molecule type" value="Genomic_DNA"/>
</dbReference>
<evidence type="ECO:0000256" key="6">
    <source>
        <dbReference type="ARBA" id="ARBA00022840"/>
    </source>
</evidence>
<dbReference type="SMART" id="SM00220">
    <property type="entry name" value="S_TKc"/>
    <property type="match status" value="1"/>
</dbReference>
<dbReference type="Gene3D" id="3.30.200.20">
    <property type="entry name" value="Phosphorylase Kinase, domain 1"/>
    <property type="match status" value="1"/>
</dbReference>
<evidence type="ECO:0000256" key="1">
    <source>
        <dbReference type="ARBA" id="ARBA00008867"/>
    </source>
</evidence>
<dbReference type="Gene3D" id="1.10.510.10">
    <property type="entry name" value="Transferase(Phosphotransferase) domain 1"/>
    <property type="match status" value="1"/>
</dbReference>
<evidence type="ECO:0000256" key="3">
    <source>
        <dbReference type="ARBA" id="ARBA00022679"/>
    </source>
</evidence>
<dbReference type="CDD" id="cd14212">
    <property type="entry name" value="PKc_YAK1"/>
    <property type="match status" value="1"/>
</dbReference>
<evidence type="ECO:0000256" key="4">
    <source>
        <dbReference type="ARBA" id="ARBA00022741"/>
    </source>
</evidence>
<dbReference type="InterPro" id="IPR008271">
    <property type="entry name" value="Ser/Thr_kinase_AS"/>
</dbReference>
<keyword evidence="11" id="KW-1185">Reference proteome</keyword>
<sequence>MDEGSPSNGGQELGNTWWRPRELSFRPYTLQNEAQSLRVVVRKSELWNRLSTSAFAHYAVSKYFGGLRRWSGLVARLTKDIVETYQICNPQFKFSEDLNPKRYLTTPSVGVLNDGYDNANSDLILSVNYALVNLETHRRYIVKDVLGHGTFGQVARCLDVETNSFVAVKIIKNQPAYYQQALVEVSILTTLNRKYDPEDKHHIVRIYDYFVHQRHLCICFELLDTNLGADILQLFRYELIKINQFRGLSLSIVQLFSKQILRGLALLKDAGIIHCDLKPENILLCTSVKPAEIKIIDFGSACMEDRTVYSYIQSRYYRSPEVLLGYQYSTAIDMWSFGCIVAELFLGLPLFPGASEFDLLRRMIQILGYGSVFCVVKRQPPDYVLKEAKNTSKFFKCVGIVHNMENDEVAMDGRSTYQPLTEIDYEAREMKKPLIAKEYFNQKTLEAIVTNYPYKKNLTKEDIFRESQIRLALVDFLKGLVEFDPAKRWSPFQASKHPFVTGEPFTCPYIPPLETPRVPVAQNIKVDHHPGAGHWFAAGLSPNVPGRNRFSLHNSPHFPVVPYAHGNSYGSVGSYGSYNDGTGLGSSYGSYGDSGGTFAYFSPMGPSGMNMHPQSGVSVLGSSPDARKRIIQYSHGNGLGLSPSAGMFVPLPLGTSPSQFTPPSSYGQVSAGSPGHYGPPSPARNSCHGSSFGKVAAVSHYNRRKSWGYSGNPQSQECSSSQQWQGQFIDNTSTVQAEGQATSQLNVGSPSHLQSNPSAASWKQRGSSGITANSSAMQNMPSSSTRSSNIQVPHSAEAAHDKSEASQSLPDPGDWDPNYSELTKAQRPLPRLWVLVALATICALTITKATGSCGLRRTAGGGEAERRPENASRRSLQVFQNFLACCWPRTNGLLRFLVILAMCLLNSKCDGFSHSCFSDEQLLQEDGSDESCITTEFSKGLHLGLAESSIGVGRVNRISSTSSNLPNQRQNGPIQAFSHVEVGSPPSAHDPQAGFTRFMSKPSHLMPHNSQNSPSRLGQPPAQRFNYMRPTAPQGSEWNQNKFQPPSSFNSGGPRSPGSSSFNNGMPWGRRANNPISNIPPASRGRKDYGRIV</sequence>
<evidence type="ECO:0000256" key="8">
    <source>
        <dbReference type="SAM" id="MobiDB-lite"/>
    </source>
</evidence>
<keyword evidence="5" id="KW-0418">Kinase</keyword>
<dbReference type="AlphaFoldDB" id="A0A5C7GWA5"/>
<evidence type="ECO:0000313" key="11">
    <source>
        <dbReference type="Proteomes" id="UP000323000"/>
    </source>
</evidence>
<dbReference type="GO" id="GO:0004713">
    <property type="term" value="F:protein tyrosine kinase activity"/>
    <property type="evidence" value="ECO:0007669"/>
    <property type="project" value="TreeGrafter"/>
</dbReference>
<organism evidence="10 11">
    <name type="scientific">Acer yangbiense</name>
    <dbReference type="NCBI Taxonomy" id="1000413"/>
    <lineage>
        <taxon>Eukaryota</taxon>
        <taxon>Viridiplantae</taxon>
        <taxon>Streptophyta</taxon>
        <taxon>Embryophyta</taxon>
        <taxon>Tracheophyta</taxon>
        <taxon>Spermatophyta</taxon>
        <taxon>Magnoliopsida</taxon>
        <taxon>eudicotyledons</taxon>
        <taxon>Gunneridae</taxon>
        <taxon>Pentapetalae</taxon>
        <taxon>rosids</taxon>
        <taxon>malvids</taxon>
        <taxon>Sapindales</taxon>
        <taxon>Sapindaceae</taxon>
        <taxon>Hippocastanoideae</taxon>
        <taxon>Acereae</taxon>
        <taxon>Acer</taxon>
    </lineage>
</organism>
<dbReference type="PROSITE" id="PS50011">
    <property type="entry name" value="PROTEIN_KINASE_DOM"/>
    <property type="match status" value="1"/>
</dbReference>
<evidence type="ECO:0000256" key="2">
    <source>
        <dbReference type="ARBA" id="ARBA00022527"/>
    </source>
</evidence>
<dbReference type="Pfam" id="PF00069">
    <property type="entry name" value="Pkinase"/>
    <property type="match status" value="1"/>
</dbReference>
<feature type="domain" description="Protein kinase" evidence="9">
    <location>
        <begin position="140"/>
        <end position="500"/>
    </location>
</feature>
<feature type="region of interest" description="Disordered" evidence="8">
    <location>
        <begin position="734"/>
        <end position="821"/>
    </location>
</feature>
<dbReference type="SUPFAM" id="SSF56112">
    <property type="entry name" value="Protein kinase-like (PK-like)"/>
    <property type="match status" value="1"/>
</dbReference>
<reference evidence="11" key="1">
    <citation type="journal article" date="2019" name="Gigascience">
        <title>De novo genome assembly of the endangered Acer yangbiense, a plant species with extremely small populations endemic to Yunnan Province, China.</title>
        <authorList>
            <person name="Yang J."/>
            <person name="Wariss H.M."/>
            <person name="Tao L."/>
            <person name="Zhang R."/>
            <person name="Yun Q."/>
            <person name="Hollingsworth P."/>
            <person name="Dao Z."/>
            <person name="Luo G."/>
            <person name="Guo H."/>
            <person name="Ma Y."/>
            <person name="Sun W."/>
        </authorList>
    </citation>
    <scope>NUCLEOTIDE SEQUENCE [LARGE SCALE GENOMIC DNA]</scope>
    <source>
        <strain evidence="11">cv. Malutang</strain>
    </source>
</reference>
<name>A0A5C7GWA5_9ROSI</name>
<proteinExistence type="inferred from homology"/>
<feature type="compositionally biased region" description="Polar residues" evidence="8">
    <location>
        <begin position="734"/>
        <end position="792"/>
    </location>
</feature>
<dbReference type="FunFam" id="3.30.200.20:FF:000087">
    <property type="entry name" value="Dual specificity tyrosine-phosphorylation-regulated kinase 1A"/>
    <property type="match status" value="1"/>
</dbReference>
<dbReference type="PROSITE" id="PS00107">
    <property type="entry name" value="PROTEIN_KINASE_ATP"/>
    <property type="match status" value="1"/>
</dbReference>
<dbReference type="GO" id="GO:0004674">
    <property type="term" value="F:protein serine/threonine kinase activity"/>
    <property type="evidence" value="ECO:0007669"/>
    <property type="project" value="UniProtKB-KW"/>
</dbReference>
<dbReference type="InterPro" id="IPR000719">
    <property type="entry name" value="Prot_kinase_dom"/>
</dbReference>
<gene>
    <name evidence="10" type="ORF">EZV62_024662</name>
</gene>
<dbReference type="GO" id="GO:0005524">
    <property type="term" value="F:ATP binding"/>
    <property type="evidence" value="ECO:0007669"/>
    <property type="project" value="UniProtKB-UniRule"/>
</dbReference>
<protein>
    <recommendedName>
        <fullName evidence="9">Protein kinase domain-containing protein</fullName>
    </recommendedName>
</protein>
<dbReference type="PROSITE" id="PS00108">
    <property type="entry name" value="PROTEIN_KINASE_ST"/>
    <property type="match status" value="1"/>
</dbReference>
<feature type="compositionally biased region" description="Low complexity" evidence="8">
    <location>
        <begin position="1045"/>
        <end position="1065"/>
    </location>
</feature>
<dbReference type="InterPro" id="IPR017441">
    <property type="entry name" value="Protein_kinase_ATP_BS"/>
</dbReference>
<keyword evidence="4 7" id="KW-0547">Nucleotide-binding</keyword>
<feature type="compositionally biased region" description="Polar residues" evidence="8">
    <location>
        <begin position="659"/>
        <end position="671"/>
    </location>
</feature>
<comment type="caution">
    <text evidence="10">The sequence shown here is derived from an EMBL/GenBank/DDBJ whole genome shotgun (WGS) entry which is preliminary data.</text>
</comment>
<dbReference type="OrthoDB" id="9332038at2759"/>
<dbReference type="GO" id="GO:0005737">
    <property type="term" value="C:cytoplasm"/>
    <property type="evidence" value="ECO:0007669"/>
    <property type="project" value="TreeGrafter"/>
</dbReference>
<dbReference type="PANTHER" id="PTHR24058">
    <property type="entry name" value="DUAL SPECIFICITY PROTEIN KINASE"/>
    <property type="match status" value="1"/>
</dbReference>
<accession>A0A5C7GWA5</accession>
<keyword evidence="2" id="KW-0723">Serine/threonine-protein kinase</keyword>
<dbReference type="PANTHER" id="PTHR24058:SF17">
    <property type="entry name" value="HOMEODOMAIN INTERACTING PROTEIN KINASE, ISOFORM D"/>
    <property type="match status" value="1"/>
</dbReference>
<feature type="region of interest" description="Disordered" evidence="8">
    <location>
        <begin position="659"/>
        <end position="689"/>
    </location>
</feature>
<feature type="region of interest" description="Disordered" evidence="8">
    <location>
        <begin position="978"/>
        <end position="1093"/>
    </location>
</feature>
<dbReference type="InterPro" id="IPR011009">
    <property type="entry name" value="Kinase-like_dom_sf"/>
</dbReference>
<evidence type="ECO:0000256" key="7">
    <source>
        <dbReference type="PROSITE-ProRule" id="PRU10141"/>
    </source>
</evidence>
<keyword evidence="3" id="KW-0808">Transferase</keyword>
<evidence type="ECO:0000313" key="10">
    <source>
        <dbReference type="EMBL" id="TXG48787.1"/>
    </source>
</evidence>
<keyword evidence="6 7" id="KW-0067">ATP-binding</keyword>
<evidence type="ECO:0000259" key="9">
    <source>
        <dbReference type="PROSITE" id="PS50011"/>
    </source>
</evidence>
<feature type="compositionally biased region" description="Polar residues" evidence="8">
    <location>
        <begin position="1033"/>
        <end position="1044"/>
    </location>
</feature>
<comment type="similarity">
    <text evidence="1">Belongs to the protein kinase superfamily. CMGC Ser/Thr protein kinase family. MNB/DYRK subfamily.</text>
</comment>